<organism evidence="2 3">
    <name type="scientific">Bremerella volcania</name>
    <dbReference type="NCBI Taxonomy" id="2527984"/>
    <lineage>
        <taxon>Bacteria</taxon>
        <taxon>Pseudomonadati</taxon>
        <taxon>Planctomycetota</taxon>
        <taxon>Planctomycetia</taxon>
        <taxon>Pirellulales</taxon>
        <taxon>Pirellulaceae</taxon>
        <taxon>Bremerella</taxon>
    </lineage>
</organism>
<reference evidence="3" key="1">
    <citation type="submission" date="2019-02" db="EMBL/GenBank/DDBJ databases">
        <title>Deep-cultivation of Planctomycetes and their phenomic and genomic characterization uncovers novel biology.</title>
        <authorList>
            <person name="Wiegand S."/>
            <person name="Jogler M."/>
            <person name="Boedeker C."/>
            <person name="Pinto D."/>
            <person name="Vollmers J."/>
            <person name="Rivas-Marin E."/>
            <person name="Kohn T."/>
            <person name="Peeters S.H."/>
            <person name="Heuer A."/>
            <person name="Rast P."/>
            <person name="Oberbeckmann S."/>
            <person name="Bunk B."/>
            <person name="Jeske O."/>
            <person name="Meyerdierks A."/>
            <person name="Storesund J.E."/>
            <person name="Kallscheuer N."/>
            <person name="Luecker S."/>
            <person name="Lage O.M."/>
            <person name="Pohl T."/>
            <person name="Merkel B.J."/>
            <person name="Hornburger P."/>
            <person name="Mueller R.-W."/>
            <person name="Bruemmer F."/>
            <person name="Labrenz M."/>
            <person name="Spormann A.M."/>
            <person name="Op den Camp H."/>
            <person name="Overmann J."/>
            <person name="Amann R."/>
            <person name="Jetten M.S.M."/>
            <person name="Mascher T."/>
            <person name="Medema M.H."/>
            <person name="Devos D.P."/>
            <person name="Kaster A.-K."/>
            <person name="Ovreas L."/>
            <person name="Rohde M."/>
            <person name="Galperin M.Y."/>
            <person name="Jogler C."/>
        </authorList>
    </citation>
    <scope>NUCLEOTIDE SEQUENCE [LARGE SCALE GENOMIC DNA]</scope>
    <source>
        <strain evidence="3">Pan97</strain>
    </source>
</reference>
<protein>
    <submittedName>
        <fullName evidence="2">Zinc ribbon domain protein</fullName>
    </submittedName>
</protein>
<dbReference type="AlphaFoldDB" id="A0A518C6U2"/>
<accession>A0A518C6U2</accession>
<keyword evidence="3" id="KW-1185">Reference proteome</keyword>
<dbReference type="Pfam" id="PF09723">
    <property type="entry name" value="Zn_ribbon_8"/>
    <property type="match status" value="1"/>
</dbReference>
<dbReference type="SMART" id="SM00834">
    <property type="entry name" value="CxxC_CXXC_SSSS"/>
    <property type="match status" value="1"/>
</dbReference>
<dbReference type="Proteomes" id="UP000318626">
    <property type="component" value="Chromosome"/>
</dbReference>
<evidence type="ECO:0000313" key="2">
    <source>
        <dbReference type="EMBL" id="QDU74949.1"/>
    </source>
</evidence>
<dbReference type="NCBIfam" id="TIGR02605">
    <property type="entry name" value="CxxC_CxxC_SSSS"/>
    <property type="match status" value="1"/>
</dbReference>
<dbReference type="KEGG" id="bvo:Pan97_19690"/>
<dbReference type="RefSeq" id="WP_144971949.1">
    <property type="nucleotide sequence ID" value="NZ_CP036289.1"/>
</dbReference>
<name>A0A518C6U2_9BACT</name>
<dbReference type="InterPro" id="IPR013429">
    <property type="entry name" value="Regulatory_FmdB_Zinc_ribbon"/>
</dbReference>
<feature type="domain" description="Putative regulatory protein FmdB zinc ribbon" evidence="1">
    <location>
        <begin position="1"/>
        <end position="40"/>
    </location>
</feature>
<proteinExistence type="predicted"/>
<evidence type="ECO:0000259" key="1">
    <source>
        <dbReference type="SMART" id="SM00834"/>
    </source>
</evidence>
<dbReference type="OrthoDB" id="9813321at2"/>
<gene>
    <name evidence="2" type="ORF">Pan97_19690</name>
</gene>
<evidence type="ECO:0000313" key="3">
    <source>
        <dbReference type="Proteomes" id="UP000318626"/>
    </source>
</evidence>
<sequence length="79" mass="8091">MPLFEFTCEACHSQFELLVRGSEKPKCPECGSTQLEKAWSVPAAHTGGKSNSLPVCGPMPSSGGGCGLPQCGSGGCQFG</sequence>
<dbReference type="EMBL" id="CP036289">
    <property type="protein sequence ID" value="QDU74949.1"/>
    <property type="molecule type" value="Genomic_DNA"/>
</dbReference>